<evidence type="ECO:0000313" key="2">
    <source>
        <dbReference type="Proteomes" id="UP000887229"/>
    </source>
</evidence>
<dbReference type="RefSeq" id="XP_046118984.1">
    <property type="nucleotide sequence ID" value="XM_046260766.1"/>
</dbReference>
<protein>
    <recommendedName>
        <fullName evidence="3">PSI domain-containing protein</fullName>
    </recommendedName>
</protein>
<organism evidence="1 2">
    <name type="scientific">Emericellopsis atlantica</name>
    <dbReference type="NCBI Taxonomy" id="2614577"/>
    <lineage>
        <taxon>Eukaryota</taxon>
        <taxon>Fungi</taxon>
        <taxon>Dikarya</taxon>
        <taxon>Ascomycota</taxon>
        <taxon>Pezizomycotina</taxon>
        <taxon>Sordariomycetes</taxon>
        <taxon>Hypocreomycetidae</taxon>
        <taxon>Hypocreales</taxon>
        <taxon>Bionectriaceae</taxon>
        <taxon>Emericellopsis</taxon>
    </lineage>
</organism>
<dbReference type="OrthoDB" id="5427091at2759"/>
<dbReference type="Proteomes" id="UP000887229">
    <property type="component" value="Unassembled WGS sequence"/>
</dbReference>
<evidence type="ECO:0008006" key="3">
    <source>
        <dbReference type="Google" id="ProtNLM"/>
    </source>
</evidence>
<gene>
    <name evidence="1" type="ORF">F5Z01DRAFT_605703</name>
</gene>
<accession>A0A9P8CQF4</accession>
<feature type="non-terminal residue" evidence="1">
    <location>
        <position position="1"/>
    </location>
</feature>
<keyword evidence="2" id="KW-1185">Reference proteome</keyword>
<reference evidence="1" key="1">
    <citation type="journal article" date="2021" name="IMA Fungus">
        <title>Genomic characterization of three marine fungi, including Emericellopsis atlantica sp. nov. with signatures of a generalist lifestyle and marine biomass degradation.</title>
        <authorList>
            <person name="Hagestad O.C."/>
            <person name="Hou L."/>
            <person name="Andersen J.H."/>
            <person name="Hansen E.H."/>
            <person name="Altermark B."/>
            <person name="Li C."/>
            <person name="Kuhnert E."/>
            <person name="Cox R.J."/>
            <person name="Crous P.W."/>
            <person name="Spatafora J.W."/>
            <person name="Lail K."/>
            <person name="Amirebrahimi M."/>
            <person name="Lipzen A."/>
            <person name="Pangilinan J."/>
            <person name="Andreopoulos W."/>
            <person name="Hayes R.D."/>
            <person name="Ng V."/>
            <person name="Grigoriev I.V."/>
            <person name="Jackson S.A."/>
            <person name="Sutton T.D.S."/>
            <person name="Dobson A.D.W."/>
            <person name="Rama T."/>
        </authorList>
    </citation>
    <scope>NUCLEOTIDE SEQUENCE</scope>
    <source>
        <strain evidence="1">TS7</strain>
    </source>
</reference>
<proteinExistence type="predicted"/>
<sequence length="100" mass="11257">LRDNFTSDESRRDHILRCWFHQSCDSCLDVPDCSWCPFTWSCVPNSHHIQFLAPAHEEQVCPAASEQWELRTQPLGCSVSSFTTVTAIASIGGTLLFTIL</sequence>
<comment type="caution">
    <text evidence="1">The sequence shown here is derived from an EMBL/GenBank/DDBJ whole genome shotgun (WGS) entry which is preliminary data.</text>
</comment>
<dbReference type="GeneID" id="70291669"/>
<dbReference type="AlphaFoldDB" id="A0A9P8CQF4"/>
<evidence type="ECO:0000313" key="1">
    <source>
        <dbReference type="EMBL" id="KAG9255060.1"/>
    </source>
</evidence>
<feature type="non-terminal residue" evidence="1">
    <location>
        <position position="100"/>
    </location>
</feature>
<dbReference type="EMBL" id="MU251252">
    <property type="protein sequence ID" value="KAG9255060.1"/>
    <property type="molecule type" value="Genomic_DNA"/>
</dbReference>
<name>A0A9P8CQF4_9HYPO</name>